<evidence type="ECO:0000313" key="6">
    <source>
        <dbReference type="Proteomes" id="UP001353858"/>
    </source>
</evidence>
<feature type="domain" description="SH2" evidence="4">
    <location>
        <begin position="322"/>
        <end position="413"/>
    </location>
</feature>
<name>A0AAN7SB52_9COLE</name>
<evidence type="ECO:0000256" key="2">
    <source>
        <dbReference type="PROSITE-ProRule" id="PRU00191"/>
    </source>
</evidence>
<dbReference type="PRINTS" id="PR00629">
    <property type="entry name" value="SHCPIDOMAIN"/>
</dbReference>
<dbReference type="Gene3D" id="2.30.29.30">
    <property type="entry name" value="Pleckstrin-homology domain (PH domain)/Phosphotyrosine-binding domain (PTB)"/>
    <property type="match status" value="1"/>
</dbReference>
<evidence type="ECO:0000256" key="1">
    <source>
        <dbReference type="ARBA" id="ARBA00022999"/>
    </source>
</evidence>
<dbReference type="PANTHER" id="PTHR10337:SF11">
    <property type="entry name" value="DSHC PROTEIN"/>
    <property type="match status" value="1"/>
</dbReference>
<dbReference type="InterPro" id="IPR036860">
    <property type="entry name" value="SH2_dom_sf"/>
</dbReference>
<organism evidence="5 6">
    <name type="scientific">Aquatica leii</name>
    <dbReference type="NCBI Taxonomy" id="1421715"/>
    <lineage>
        <taxon>Eukaryota</taxon>
        <taxon>Metazoa</taxon>
        <taxon>Ecdysozoa</taxon>
        <taxon>Arthropoda</taxon>
        <taxon>Hexapoda</taxon>
        <taxon>Insecta</taxon>
        <taxon>Pterygota</taxon>
        <taxon>Neoptera</taxon>
        <taxon>Endopterygota</taxon>
        <taxon>Coleoptera</taxon>
        <taxon>Polyphaga</taxon>
        <taxon>Elateriformia</taxon>
        <taxon>Elateroidea</taxon>
        <taxon>Lampyridae</taxon>
        <taxon>Luciolinae</taxon>
        <taxon>Aquatica</taxon>
    </lineage>
</organism>
<dbReference type="FunFam" id="3.30.505.10:FF:000005">
    <property type="entry name" value="SHC-transforming protein 1 isoform 3"/>
    <property type="match status" value="1"/>
</dbReference>
<dbReference type="GO" id="GO:0007169">
    <property type="term" value="P:cell surface receptor protein tyrosine kinase signaling pathway"/>
    <property type="evidence" value="ECO:0007669"/>
    <property type="project" value="TreeGrafter"/>
</dbReference>
<dbReference type="SMART" id="SM00252">
    <property type="entry name" value="SH2"/>
    <property type="match status" value="1"/>
</dbReference>
<dbReference type="Proteomes" id="UP001353858">
    <property type="component" value="Unassembled WGS sequence"/>
</dbReference>
<keyword evidence="6" id="KW-1185">Reference proteome</keyword>
<dbReference type="InterPro" id="IPR006019">
    <property type="entry name" value="PID_Shc-like"/>
</dbReference>
<sequence length="417" mass="45953">MNELKIVQESTKGFMNLSSGMSGFISKPSGGWIHSNKLISKEGITYAIRYIGCLEVKVSMKQLDFTTRSTVAKLCISKVCEAAGLKTVDKKRKIDKKVLRAIAEQPKMDYAGTNVYLNVSSSSLTLTSLETCQVIANHDMPQISFASGGDTDTLDFVAYIAKDAADWRACYVLECGGGLAKDVISTIGQAFELRYEQYMKPARMALTIDPAGTSSGGDADKDYYNDLPGKVPPDVGPPPVPPLPAIVPPLTMLPPVQTPNLIDLNSELLPSAHARHHDYVNDSVAFSRERDIFDMQPFTQHPHLLSGKLDEEKIAKLKSEMWFHGQISRAEAEKLLQKDGDFLVRESPASEGQYVLSGMQENTKKHLLLIDPEGVVRTKDRMFQSVSHLINYHCENSLPIISAESALVLRTPIPRPS</sequence>
<dbReference type="InterPro" id="IPR000980">
    <property type="entry name" value="SH2"/>
</dbReference>
<dbReference type="AlphaFoldDB" id="A0AAN7SB52"/>
<evidence type="ECO:0000259" key="3">
    <source>
        <dbReference type="PROSITE" id="PS01179"/>
    </source>
</evidence>
<gene>
    <name evidence="5" type="ORF">RN001_016106</name>
</gene>
<protein>
    <recommendedName>
        <fullName evidence="7">SHC-transforming protein 1</fullName>
    </recommendedName>
</protein>
<dbReference type="EMBL" id="JARPUR010000008">
    <property type="protein sequence ID" value="KAK4871982.1"/>
    <property type="molecule type" value="Genomic_DNA"/>
</dbReference>
<proteinExistence type="predicted"/>
<feature type="domain" description="PID" evidence="3">
    <location>
        <begin position="43"/>
        <end position="200"/>
    </location>
</feature>
<dbReference type="PROSITE" id="PS01179">
    <property type="entry name" value="PID"/>
    <property type="match status" value="1"/>
</dbReference>
<comment type="caution">
    <text evidence="5">The sequence shown here is derived from an EMBL/GenBank/DDBJ whole genome shotgun (WGS) entry which is preliminary data.</text>
</comment>
<dbReference type="GO" id="GO:0035556">
    <property type="term" value="P:intracellular signal transduction"/>
    <property type="evidence" value="ECO:0007669"/>
    <property type="project" value="InterPro"/>
</dbReference>
<dbReference type="InterPro" id="IPR011993">
    <property type="entry name" value="PH-like_dom_sf"/>
</dbReference>
<dbReference type="Pfam" id="PF00017">
    <property type="entry name" value="SH2"/>
    <property type="match status" value="1"/>
</dbReference>
<dbReference type="Gene3D" id="3.30.505.10">
    <property type="entry name" value="SH2 domain"/>
    <property type="match status" value="1"/>
</dbReference>
<keyword evidence="1 2" id="KW-0727">SH2 domain</keyword>
<evidence type="ECO:0008006" key="7">
    <source>
        <dbReference type="Google" id="ProtNLM"/>
    </source>
</evidence>
<evidence type="ECO:0000313" key="5">
    <source>
        <dbReference type="EMBL" id="KAK4871982.1"/>
    </source>
</evidence>
<dbReference type="GO" id="GO:0030971">
    <property type="term" value="F:receptor tyrosine kinase binding"/>
    <property type="evidence" value="ECO:0007669"/>
    <property type="project" value="TreeGrafter"/>
</dbReference>
<dbReference type="FunFam" id="2.30.29.30:FF:000377">
    <property type="entry name" value="Shc transforming protein"/>
    <property type="match status" value="1"/>
</dbReference>
<dbReference type="GO" id="GO:0005886">
    <property type="term" value="C:plasma membrane"/>
    <property type="evidence" value="ECO:0007669"/>
    <property type="project" value="TreeGrafter"/>
</dbReference>
<dbReference type="PANTHER" id="PTHR10337">
    <property type="entry name" value="SHC TRANSFORMING PROTEIN"/>
    <property type="match status" value="1"/>
</dbReference>
<dbReference type="InterPro" id="IPR051235">
    <property type="entry name" value="CEP152/SHC-Transforming"/>
</dbReference>
<reference evidence="6" key="1">
    <citation type="submission" date="2023-01" db="EMBL/GenBank/DDBJ databases">
        <title>Key to firefly adult light organ development and bioluminescence: homeobox transcription factors regulate luciferase expression and transportation to peroxisome.</title>
        <authorList>
            <person name="Fu X."/>
        </authorList>
    </citation>
    <scope>NUCLEOTIDE SEQUENCE [LARGE SCALE GENOMIC DNA]</scope>
</reference>
<dbReference type="CDD" id="cd09925">
    <property type="entry name" value="SH2_SHC"/>
    <property type="match status" value="1"/>
</dbReference>
<dbReference type="Pfam" id="PF00640">
    <property type="entry name" value="PID"/>
    <property type="match status" value="1"/>
</dbReference>
<dbReference type="PRINTS" id="PR00401">
    <property type="entry name" value="SH2DOMAIN"/>
</dbReference>
<dbReference type="SMART" id="SM00462">
    <property type="entry name" value="PTB"/>
    <property type="match status" value="1"/>
</dbReference>
<dbReference type="InterPro" id="IPR035676">
    <property type="entry name" value="SHC_SH2"/>
</dbReference>
<dbReference type="SUPFAM" id="SSF50729">
    <property type="entry name" value="PH domain-like"/>
    <property type="match status" value="1"/>
</dbReference>
<dbReference type="SUPFAM" id="SSF55550">
    <property type="entry name" value="SH2 domain"/>
    <property type="match status" value="1"/>
</dbReference>
<evidence type="ECO:0000259" key="4">
    <source>
        <dbReference type="PROSITE" id="PS50001"/>
    </source>
</evidence>
<dbReference type="PROSITE" id="PS50001">
    <property type="entry name" value="SH2"/>
    <property type="match status" value="1"/>
</dbReference>
<dbReference type="InterPro" id="IPR006020">
    <property type="entry name" value="PTB/PI_dom"/>
</dbReference>
<dbReference type="CDD" id="cd01209">
    <property type="entry name" value="PTB_Shc"/>
    <property type="match status" value="1"/>
</dbReference>
<accession>A0AAN7SB52</accession>